<dbReference type="Gene3D" id="1.10.630.10">
    <property type="entry name" value="Cytochrome P450"/>
    <property type="match status" value="1"/>
</dbReference>
<evidence type="ECO:0000256" key="8">
    <source>
        <dbReference type="ARBA" id="ARBA00023002"/>
    </source>
</evidence>
<protein>
    <submittedName>
        <fullName evidence="15">Uncharacterized protein</fullName>
    </submittedName>
</protein>
<dbReference type="GO" id="GO:0004497">
    <property type="term" value="F:monooxygenase activity"/>
    <property type="evidence" value="ECO:0007669"/>
    <property type="project" value="UniProtKB-KW"/>
</dbReference>
<dbReference type="PROSITE" id="PS00086">
    <property type="entry name" value="CYTOCHROME_P450"/>
    <property type="match status" value="1"/>
</dbReference>
<keyword evidence="8 13" id="KW-0560">Oxidoreductase</keyword>
<sequence length="512" mass="57783">MVDIHVYLVLFFTWFISTLFIRSIFKKPQNLRLPPGPPISIPLLGHAPYLRSVLHQALYKLSLRYGPLIHITIGSKHVVVASSAETAKEILKTSEEAFCNRPLMIASQSLTYGAADYFFIPYGTYWRFLKKLCMTELLSGKTLEHFVGIRESEVEAFLKRMLEISGTGKEVVMRQELITHTNNIITRMIMGKKSNGANDFVAQLRKVVREVGELLGAFNLGDIMGFARPFDIQGYGKKNMETHQKVDMMMETVLKEHEEARAKAGGDSDRKKDLFDILLDLVEAEGADNKLTRESAKAFALDMFIAGTNGPASVMEWSLAELVRNPLVFRKAREEIEFVVGKERLVKESDIPNLPYLRAVVKETLRLHPPTPIFAREAMRGCQVDGYDIPAHSTIMISTWAIGRDPKYWDKALEYNPERFLVSDEPGKSKIEVRGQYYQLLPFGSGRRSCPGASLALLVIQATLASLIQCFDWVVNDGKSHDIDMSEEGRVTVFLKKPLMCKPVPRFTPFAA</sequence>
<dbReference type="GO" id="GO:0016020">
    <property type="term" value="C:membrane"/>
    <property type="evidence" value="ECO:0007669"/>
    <property type="project" value="UniProtKB-SubCell"/>
</dbReference>
<keyword evidence="7 14" id="KW-1133">Transmembrane helix</keyword>
<dbReference type="PRINTS" id="PR00385">
    <property type="entry name" value="P450"/>
</dbReference>
<keyword evidence="6 12" id="KW-0479">Metal-binding</keyword>
<dbReference type="CDD" id="cd20655">
    <property type="entry name" value="CYP93"/>
    <property type="match status" value="1"/>
</dbReference>
<keyword evidence="5 14" id="KW-0812">Transmembrane</keyword>
<evidence type="ECO:0000256" key="3">
    <source>
        <dbReference type="ARBA" id="ARBA00010617"/>
    </source>
</evidence>
<feature type="binding site" description="axial binding residue" evidence="12">
    <location>
        <position position="450"/>
    </location>
    <ligand>
        <name>heme</name>
        <dbReference type="ChEBI" id="CHEBI:30413"/>
    </ligand>
    <ligandPart>
        <name>Fe</name>
        <dbReference type="ChEBI" id="CHEBI:18248"/>
    </ligandPart>
</feature>
<comment type="cofactor">
    <cofactor evidence="1 12">
        <name>heme</name>
        <dbReference type="ChEBI" id="CHEBI:30413"/>
    </cofactor>
</comment>
<keyword evidence="10 13" id="KW-0503">Monooxygenase</keyword>
<keyword evidence="9 12" id="KW-0408">Iron</keyword>
<dbReference type="AlphaFoldDB" id="A0AA86VV80"/>
<dbReference type="GO" id="GO:0020037">
    <property type="term" value="F:heme binding"/>
    <property type="evidence" value="ECO:0007669"/>
    <property type="project" value="InterPro"/>
</dbReference>
<evidence type="ECO:0000256" key="11">
    <source>
        <dbReference type="ARBA" id="ARBA00023136"/>
    </source>
</evidence>
<evidence type="ECO:0000256" key="9">
    <source>
        <dbReference type="ARBA" id="ARBA00023004"/>
    </source>
</evidence>
<dbReference type="Pfam" id="PF00067">
    <property type="entry name" value="p450"/>
    <property type="match status" value="1"/>
</dbReference>
<dbReference type="PANTHER" id="PTHR47944">
    <property type="entry name" value="CYTOCHROME P450 98A9"/>
    <property type="match status" value="1"/>
</dbReference>
<accession>A0AA86VV80</accession>
<keyword evidence="11 14" id="KW-0472">Membrane</keyword>
<organism evidence="15 16">
    <name type="scientific">Sphenostylis stenocarpa</name>
    <dbReference type="NCBI Taxonomy" id="92480"/>
    <lineage>
        <taxon>Eukaryota</taxon>
        <taxon>Viridiplantae</taxon>
        <taxon>Streptophyta</taxon>
        <taxon>Embryophyta</taxon>
        <taxon>Tracheophyta</taxon>
        <taxon>Spermatophyta</taxon>
        <taxon>Magnoliopsida</taxon>
        <taxon>eudicotyledons</taxon>
        <taxon>Gunneridae</taxon>
        <taxon>Pentapetalae</taxon>
        <taxon>rosids</taxon>
        <taxon>fabids</taxon>
        <taxon>Fabales</taxon>
        <taxon>Fabaceae</taxon>
        <taxon>Papilionoideae</taxon>
        <taxon>50 kb inversion clade</taxon>
        <taxon>NPAAA clade</taxon>
        <taxon>indigoferoid/millettioid clade</taxon>
        <taxon>Phaseoleae</taxon>
        <taxon>Sphenostylis</taxon>
    </lineage>
</organism>
<reference evidence="15" key="1">
    <citation type="submission" date="2023-10" db="EMBL/GenBank/DDBJ databases">
        <authorList>
            <person name="Domelevo Entfellner J.-B."/>
        </authorList>
    </citation>
    <scope>NUCLEOTIDE SEQUENCE</scope>
</reference>
<evidence type="ECO:0000256" key="10">
    <source>
        <dbReference type="ARBA" id="ARBA00023033"/>
    </source>
</evidence>
<evidence type="ECO:0000256" key="7">
    <source>
        <dbReference type="ARBA" id="ARBA00022989"/>
    </source>
</evidence>
<dbReference type="Proteomes" id="UP001189624">
    <property type="component" value="Chromosome 1"/>
</dbReference>
<evidence type="ECO:0000256" key="2">
    <source>
        <dbReference type="ARBA" id="ARBA00004167"/>
    </source>
</evidence>
<proteinExistence type="inferred from homology"/>
<evidence type="ECO:0000256" key="6">
    <source>
        <dbReference type="ARBA" id="ARBA00022723"/>
    </source>
</evidence>
<gene>
    <name evidence="15" type="ORF">AYBTSS11_LOCUS490</name>
</gene>
<dbReference type="InterPro" id="IPR001128">
    <property type="entry name" value="Cyt_P450"/>
</dbReference>
<dbReference type="InterPro" id="IPR036396">
    <property type="entry name" value="Cyt_P450_sf"/>
</dbReference>
<name>A0AA86VV80_9FABA</name>
<evidence type="ECO:0000256" key="4">
    <source>
        <dbReference type="ARBA" id="ARBA00022617"/>
    </source>
</evidence>
<dbReference type="PRINTS" id="PR00463">
    <property type="entry name" value="EP450I"/>
</dbReference>
<dbReference type="InterPro" id="IPR017972">
    <property type="entry name" value="Cyt_P450_CS"/>
</dbReference>
<dbReference type="FunFam" id="1.10.630.10:FF:000019">
    <property type="entry name" value="Cytochrome P450 family protein"/>
    <property type="match status" value="1"/>
</dbReference>
<dbReference type="EMBL" id="OY731398">
    <property type="protein sequence ID" value="CAJ1795327.1"/>
    <property type="molecule type" value="Genomic_DNA"/>
</dbReference>
<feature type="transmembrane region" description="Helical" evidence="14">
    <location>
        <begin position="6"/>
        <end position="25"/>
    </location>
</feature>
<evidence type="ECO:0000256" key="1">
    <source>
        <dbReference type="ARBA" id="ARBA00001971"/>
    </source>
</evidence>
<dbReference type="GO" id="GO:0005506">
    <property type="term" value="F:iron ion binding"/>
    <property type="evidence" value="ECO:0007669"/>
    <property type="project" value="InterPro"/>
</dbReference>
<comment type="subcellular location">
    <subcellularLocation>
        <location evidence="2">Membrane</location>
        <topology evidence="2">Single-pass membrane protein</topology>
    </subcellularLocation>
</comment>
<dbReference type="Gramene" id="rna-AYBTSS11_LOCUS490">
    <property type="protein sequence ID" value="CAJ1795327.1"/>
    <property type="gene ID" value="gene-AYBTSS11_LOCUS490"/>
</dbReference>
<dbReference type="PANTHER" id="PTHR47944:SF17">
    <property type="entry name" value="3,9-DIHYDROXYPTEROCARPAN 6A-MONOOXYGENASE"/>
    <property type="match status" value="1"/>
</dbReference>
<keyword evidence="16" id="KW-1185">Reference proteome</keyword>
<dbReference type="SUPFAM" id="SSF48264">
    <property type="entry name" value="Cytochrome P450"/>
    <property type="match status" value="1"/>
</dbReference>
<dbReference type="GO" id="GO:0016705">
    <property type="term" value="F:oxidoreductase activity, acting on paired donors, with incorporation or reduction of molecular oxygen"/>
    <property type="evidence" value="ECO:0007669"/>
    <property type="project" value="InterPro"/>
</dbReference>
<evidence type="ECO:0000256" key="12">
    <source>
        <dbReference type="PIRSR" id="PIRSR602401-1"/>
    </source>
</evidence>
<evidence type="ECO:0000256" key="14">
    <source>
        <dbReference type="SAM" id="Phobius"/>
    </source>
</evidence>
<evidence type="ECO:0000313" key="15">
    <source>
        <dbReference type="EMBL" id="CAJ1795327.1"/>
    </source>
</evidence>
<comment type="similarity">
    <text evidence="3 13">Belongs to the cytochrome P450 family.</text>
</comment>
<evidence type="ECO:0000313" key="16">
    <source>
        <dbReference type="Proteomes" id="UP001189624"/>
    </source>
</evidence>
<evidence type="ECO:0000256" key="5">
    <source>
        <dbReference type="ARBA" id="ARBA00022692"/>
    </source>
</evidence>
<keyword evidence="4 12" id="KW-0349">Heme</keyword>
<evidence type="ECO:0000256" key="13">
    <source>
        <dbReference type="RuleBase" id="RU000461"/>
    </source>
</evidence>
<dbReference type="InterPro" id="IPR002401">
    <property type="entry name" value="Cyt_P450_E_grp-I"/>
</dbReference>